<dbReference type="Pfam" id="PF13407">
    <property type="entry name" value="Peripla_BP_4"/>
    <property type="match status" value="1"/>
</dbReference>
<dbReference type="CDD" id="cd06307">
    <property type="entry name" value="PBP1_sugar_binding"/>
    <property type="match status" value="1"/>
</dbReference>
<dbReference type="Pfam" id="PF00356">
    <property type="entry name" value="LacI"/>
    <property type="match status" value="1"/>
</dbReference>
<dbReference type="EMBL" id="FOSK01000021">
    <property type="protein sequence ID" value="SFL19970.1"/>
    <property type="molecule type" value="Genomic_DNA"/>
</dbReference>
<dbReference type="InterPro" id="IPR010982">
    <property type="entry name" value="Lambda_DNA-bd_dom_sf"/>
</dbReference>
<dbReference type="InterPro" id="IPR028082">
    <property type="entry name" value="Peripla_BP_I"/>
</dbReference>
<dbReference type="CDD" id="cd01392">
    <property type="entry name" value="HTH_LacI"/>
    <property type="match status" value="1"/>
</dbReference>
<keyword evidence="6" id="KW-1185">Reference proteome</keyword>
<protein>
    <submittedName>
        <fullName evidence="5">LacI family transcriptional regulator</fullName>
    </submittedName>
</protein>
<dbReference type="SUPFAM" id="SSF47413">
    <property type="entry name" value="lambda repressor-like DNA-binding domains"/>
    <property type="match status" value="1"/>
</dbReference>
<keyword evidence="3" id="KW-0804">Transcription</keyword>
<dbReference type="PANTHER" id="PTHR30146:SF152">
    <property type="entry name" value="TRANSCRIPTIONAL REGULATORY PROTEIN"/>
    <property type="match status" value="1"/>
</dbReference>
<feature type="domain" description="HTH lacI-type" evidence="4">
    <location>
        <begin position="27"/>
        <end position="94"/>
    </location>
</feature>
<dbReference type="Gene3D" id="3.40.50.2300">
    <property type="match status" value="2"/>
</dbReference>
<name>A0A1I4FRR8_9HYPH</name>
<dbReference type="PANTHER" id="PTHR30146">
    <property type="entry name" value="LACI-RELATED TRANSCRIPTIONAL REPRESSOR"/>
    <property type="match status" value="1"/>
</dbReference>
<evidence type="ECO:0000259" key="4">
    <source>
        <dbReference type="SMART" id="SM00354"/>
    </source>
</evidence>
<keyword evidence="1" id="KW-0805">Transcription regulation</keyword>
<accession>A0A1I4FRR8</accession>
<dbReference type="SMART" id="SM00354">
    <property type="entry name" value="HTH_LACI"/>
    <property type="match status" value="1"/>
</dbReference>
<organism evidence="5 6">
    <name type="scientific">Pseudovibrio ascidiaceicola</name>
    <dbReference type="NCBI Taxonomy" id="285279"/>
    <lineage>
        <taxon>Bacteria</taxon>
        <taxon>Pseudomonadati</taxon>
        <taxon>Pseudomonadota</taxon>
        <taxon>Alphaproteobacteria</taxon>
        <taxon>Hyphomicrobiales</taxon>
        <taxon>Stappiaceae</taxon>
        <taxon>Pseudovibrio</taxon>
    </lineage>
</organism>
<proteinExistence type="predicted"/>
<evidence type="ECO:0000313" key="5">
    <source>
        <dbReference type="EMBL" id="SFL19970.1"/>
    </source>
</evidence>
<comment type="caution">
    <text evidence="5">The sequence shown here is derived from an EMBL/GenBank/DDBJ whole genome shotgun (WGS) entry which is preliminary data.</text>
</comment>
<dbReference type="InterPro" id="IPR000843">
    <property type="entry name" value="HTH_LacI"/>
</dbReference>
<evidence type="ECO:0000313" key="6">
    <source>
        <dbReference type="Proteomes" id="UP000199598"/>
    </source>
</evidence>
<dbReference type="Proteomes" id="UP000199598">
    <property type="component" value="Unassembled WGS sequence"/>
</dbReference>
<gene>
    <name evidence="5" type="ORF">SAMN04488518_12129</name>
</gene>
<evidence type="ECO:0000256" key="3">
    <source>
        <dbReference type="ARBA" id="ARBA00023163"/>
    </source>
</evidence>
<dbReference type="Gene3D" id="1.10.260.40">
    <property type="entry name" value="lambda repressor-like DNA-binding domains"/>
    <property type="match status" value="1"/>
</dbReference>
<dbReference type="InterPro" id="IPR025997">
    <property type="entry name" value="SBP_2_dom"/>
</dbReference>
<keyword evidence="2" id="KW-0238">DNA-binding</keyword>
<dbReference type="SUPFAM" id="SSF53822">
    <property type="entry name" value="Periplasmic binding protein-like I"/>
    <property type="match status" value="1"/>
</dbReference>
<evidence type="ECO:0000256" key="2">
    <source>
        <dbReference type="ARBA" id="ARBA00023125"/>
    </source>
</evidence>
<sequence length="360" mass="40329">MYQALNKQNVELPAICISIKNPSMTHRFPVKEIALQAGLSTATVDRVLHSRTNVSLQSVRRVQNAIADLHLQEKQLSARGKKLFIDFVVEAPDRFSSEIRRAVESEIGRSNPVVIRPRFIMQEHMQEAEAVSYLKRIMTHGSNGVCLKLRDTPKLRDMIKALSERNIPVLTMFTDIPISERLTYVGIDNAKAGKTAAYLISKTLHSAGGTILMSRSHEHFKGEETRALSFRSWLTRNRPDLKFVETTGGSGVDHKIEKDLASILEKEPNICAVYSMGGGNRAIIQMLEQYKMYPDSYIAHDLNQENKALLNAGRISFVLHDEITQDISASFFHISRANNIALTEPSTPNGSEVHIIAPEL</sequence>
<evidence type="ECO:0000256" key="1">
    <source>
        <dbReference type="ARBA" id="ARBA00023015"/>
    </source>
</evidence>
<reference evidence="5 6" key="1">
    <citation type="submission" date="2016-10" db="EMBL/GenBank/DDBJ databases">
        <authorList>
            <person name="Varghese N."/>
            <person name="Submissions S."/>
        </authorList>
    </citation>
    <scope>NUCLEOTIDE SEQUENCE [LARGE SCALE GENOMIC DNA]</scope>
    <source>
        <strain evidence="5 6">DSM 16392</strain>
    </source>
</reference>